<dbReference type="EMBL" id="ATSX01000001">
    <property type="protein sequence ID" value="EUK18085.1"/>
    <property type="molecule type" value="Genomic_DNA"/>
</dbReference>
<proteinExistence type="predicted"/>
<dbReference type="Proteomes" id="UP000019250">
    <property type="component" value="Unassembled WGS sequence"/>
</dbReference>
<dbReference type="RefSeq" id="WP_034335562.1">
    <property type="nucleotide sequence ID" value="NZ_ATSX01000001.1"/>
</dbReference>
<comment type="caution">
    <text evidence="1">The sequence shown here is derived from an EMBL/GenBank/DDBJ whole genome shotgun (WGS) entry which is preliminary data.</text>
</comment>
<evidence type="ECO:0000313" key="2">
    <source>
        <dbReference type="Proteomes" id="UP000019250"/>
    </source>
</evidence>
<feature type="non-terminal residue" evidence="1">
    <location>
        <position position="144"/>
    </location>
</feature>
<keyword evidence="2" id="KW-1185">Reference proteome</keyword>
<sequence>MEIGGTFGVYQNASANIGSNFTLSAGALEVGANNGNITIDNNANIQLSGAGLLLNGSSTNITFGDNLVLSTTTMSFGSKTGGGVQANATLSTGVSANIIVNNGVTNTLSNGNVQFGDSANVHLLAGDLALGGAGVGVAANRNFF</sequence>
<dbReference type="AlphaFoldDB" id="W7DT29"/>
<name>W7DT29_9PROT</name>
<evidence type="ECO:0000313" key="1">
    <source>
        <dbReference type="EMBL" id="EUK18085.1"/>
    </source>
</evidence>
<accession>W7DT29</accession>
<reference evidence="1 2" key="1">
    <citation type="journal article" date="2014" name="Genome Announc.">
        <title>Draft Genome Sequence of Commensalibacter papalotli MX01, a Symbiont Identified from the Guts of Overwintering Monarch Butterflies.</title>
        <authorList>
            <person name="Servin-Garciduenas L.E."/>
            <person name="Sanchez-Quinto A."/>
            <person name="Martinez-Romero E."/>
        </authorList>
    </citation>
    <scope>NUCLEOTIDE SEQUENCE [LARGE SCALE GENOMIC DNA]</scope>
    <source>
        <strain evidence="2">MX-MONARCH01</strain>
    </source>
</reference>
<dbReference type="STRING" id="1208583.COMX_00005"/>
<protein>
    <submittedName>
        <fullName evidence="1">Uncharacterized protein</fullName>
    </submittedName>
</protein>
<gene>
    <name evidence="1" type="ORF">COMX_00005</name>
</gene>
<organism evidence="1 2">
    <name type="scientific">Commensalibacter papalotli</name>
    <name type="common">ex Servin-Garciduenas et al. 2014</name>
    <dbReference type="NCBI Taxonomy" id="1208583"/>
    <lineage>
        <taxon>Bacteria</taxon>
        <taxon>Pseudomonadati</taxon>
        <taxon>Pseudomonadota</taxon>
        <taxon>Alphaproteobacteria</taxon>
        <taxon>Acetobacterales</taxon>
        <taxon>Acetobacteraceae</taxon>
    </lineage>
</organism>